<dbReference type="SMART" id="SM00043">
    <property type="entry name" value="CY"/>
    <property type="match status" value="1"/>
</dbReference>
<dbReference type="SUPFAM" id="SSF54403">
    <property type="entry name" value="Cystatin/monellin"/>
    <property type="match status" value="1"/>
</dbReference>
<organism evidence="4 5">
    <name type="scientific">Citrullus colocynthis</name>
    <name type="common">colocynth</name>
    <dbReference type="NCBI Taxonomy" id="252529"/>
    <lineage>
        <taxon>Eukaryota</taxon>
        <taxon>Viridiplantae</taxon>
        <taxon>Streptophyta</taxon>
        <taxon>Embryophyta</taxon>
        <taxon>Tracheophyta</taxon>
        <taxon>Spermatophyta</taxon>
        <taxon>Magnoliopsida</taxon>
        <taxon>eudicotyledons</taxon>
        <taxon>Gunneridae</taxon>
        <taxon>Pentapetalae</taxon>
        <taxon>rosids</taxon>
        <taxon>fabids</taxon>
        <taxon>Cucurbitales</taxon>
        <taxon>Cucurbitaceae</taxon>
        <taxon>Benincaseae</taxon>
        <taxon>Citrullus</taxon>
    </lineage>
</organism>
<dbReference type="Pfam" id="PF16845">
    <property type="entry name" value="SQAPI"/>
    <property type="match status" value="1"/>
</dbReference>
<keyword evidence="5" id="KW-1185">Reference proteome</keyword>
<dbReference type="InterPro" id="IPR000010">
    <property type="entry name" value="Cystatin_dom"/>
</dbReference>
<proteinExistence type="predicted"/>
<keyword evidence="2" id="KW-0789">Thiol protease inhibitor</keyword>
<dbReference type="PANTHER" id="PTHR47364:SF2">
    <property type="entry name" value="CYSTEINE PROTEINASE INHIBITOR 5"/>
    <property type="match status" value="1"/>
</dbReference>
<dbReference type="Gene3D" id="3.10.450.10">
    <property type="match status" value="1"/>
</dbReference>
<dbReference type="InterPro" id="IPR046350">
    <property type="entry name" value="Cystatin_sf"/>
</dbReference>
<dbReference type="EMBL" id="OZ021735">
    <property type="protein sequence ID" value="CAK9308602.1"/>
    <property type="molecule type" value="Genomic_DNA"/>
</dbReference>
<accession>A0ABP0XPV9</accession>
<dbReference type="Proteomes" id="UP001642487">
    <property type="component" value="Chromosome 1"/>
</dbReference>
<feature type="domain" description="Cystatin" evidence="3">
    <location>
        <begin position="22"/>
        <end position="112"/>
    </location>
</feature>
<gene>
    <name evidence="4" type="ORF">CITCOLO1_LOCUS115</name>
</gene>
<evidence type="ECO:0000256" key="2">
    <source>
        <dbReference type="ARBA" id="ARBA00022704"/>
    </source>
</evidence>
<keyword evidence="1" id="KW-0646">Protease inhibitor</keyword>
<evidence type="ECO:0000313" key="4">
    <source>
        <dbReference type="EMBL" id="CAK9308602.1"/>
    </source>
</evidence>
<name>A0ABP0XPV9_9ROSI</name>
<evidence type="ECO:0000256" key="1">
    <source>
        <dbReference type="ARBA" id="ARBA00022690"/>
    </source>
</evidence>
<dbReference type="CDD" id="cd00042">
    <property type="entry name" value="CY"/>
    <property type="match status" value="1"/>
</dbReference>
<protein>
    <recommendedName>
        <fullName evidence="3">Cystatin domain-containing protein</fullName>
    </recommendedName>
</protein>
<dbReference type="InterPro" id="IPR018073">
    <property type="entry name" value="Prot_inh_cystat_CS"/>
</dbReference>
<sequence length="115" mass="13475">MSSYVEVGPGQNEALLEGPKDVELGRWEPIEYIEDPYVQEIGRFAVMEHNKQTGANLKFIHVINGEKQVVAGINYRLRIEARNEINLVWTYEAMVNDRPWEKKWKLIYFVPLLKN</sequence>
<evidence type="ECO:0000259" key="3">
    <source>
        <dbReference type="SMART" id="SM00043"/>
    </source>
</evidence>
<dbReference type="PANTHER" id="PTHR47364">
    <property type="entry name" value="CYSTEINE PROTEINASE INHIBITOR 5"/>
    <property type="match status" value="1"/>
</dbReference>
<reference evidence="4 5" key="1">
    <citation type="submission" date="2024-03" db="EMBL/GenBank/DDBJ databases">
        <authorList>
            <person name="Gkanogiannis A."/>
            <person name="Becerra Lopez-Lavalle L."/>
        </authorList>
    </citation>
    <scope>NUCLEOTIDE SEQUENCE [LARGE SCALE GENOMIC DNA]</scope>
</reference>
<evidence type="ECO:0000313" key="5">
    <source>
        <dbReference type="Proteomes" id="UP001642487"/>
    </source>
</evidence>
<dbReference type="PROSITE" id="PS00287">
    <property type="entry name" value="CYSTATIN"/>
    <property type="match status" value="1"/>
</dbReference>